<name>A0A6G5QEE8_9BACT</name>
<proteinExistence type="predicted"/>
<evidence type="ECO:0000313" key="2">
    <source>
        <dbReference type="EMBL" id="QCD44083.1"/>
    </source>
</evidence>
<evidence type="ECO:0000259" key="1">
    <source>
        <dbReference type="Pfam" id="PF11741"/>
    </source>
</evidence>
<feature type="domain" description="AMIN" evidence="1">
    <location>
        <begin position="195"/>
        <end position="270"/>
    </location>
</feature>
<keyword evidence="3" id="KW-1185">Reference proteome</keyword>
<dbReference type="EMBL" id="CP012542">
    <property type="protein sequence ID" value="QCD44083.1"/>
    <property type="molecule type" value="Genomic_DNA"/>
</dbReference>
<sequence>MRIFYLLFIFFGLLFGRENPFLPTSELNTSVMSTNLKDSFEEFHKQEINFPTNANLLLDVSFSYRVDDGSIKHKRIDINKTIDKNAKYILIKEQAPQEMAKNLDVSVTIPKPVAQDINITKDTIKRDTIAQIAVPSVTHIDLGVGAKKQDVNISKKSKKTELDINFKSKSEIKNDVKFLNFIDFKIDDLLMKINTKDKVIKHFAYDKNKIVIDFKQPHTAFKTKTIKLENKAFKNVTIGWHKNSYRVVIELNDRYKYALKNSDNGYSVELKK</sequence>
<dbReference type="Gene3D" id="2.60.40.3500">
    <property type="match status" value="1"/>
</dbReference>
<dbReference type="Proteomes" id="UP000503264">
    <property type="component" value="Chromosome"/>
</dbReference>
<protein>
    <submittedName>
        <fullName evidence="2">Putative periplasmic protein (AMIN domain)</fullName>
    </submittedName>
</protein>
<organism evidence="2 3">
    <name type="scientific">Campylobacter mucosalis CCUG 21559</name>
    <dbReference type="NCBI Taxonomy" id="1032067"/>
    <lineage>
        <taxon>Bacteria</taxon>
        <taxon>Pseudomonadati</taxon>
        <taxon>Campylobacterota</taxon>
        <taxon>Epsilonproteobacteria</taxon>
        <taxon>Campylobacterales</taxon>
        <taxon>Campylobacteraceae</taxon>
        <taxon>Campylobacter</taxon>
    </lineage>
</organism>
<dbReference type="Pfam" id="PF11741">
    <property type="entry name" value="AMIN"/>
    <property type="match status" value="1"/>
</dbReference>
<dbReference type="AlphaFoldDB" id="A0A6G5QEE8"/>
<dbReference type="InterPro" id="IPR021731">
    <property type="entry name" value="AMIN_dom"/>
</dbReference>
<accession>A0A6G5QEE8</accession>
<dbReference type="RefSeq" id="WP_171993346.1">
    <property type="nucleotide sequence ID" value="NZ_CP012542.1"/>
</dbReference>
<gene>
    <name evidence="2" type="ORF">CMUC_0268</name>
</gene>
<evidence type="ECO:0000313" key="3">
    <source>
        <dbReference type="Proteomes" id="UP000503264"/>
    </source>
</evidence>
<reference evidence="2 3" key="1">
    <citation type="submission" date="2016-07" db="EMBL/GenBank/DDBJ databases">
        <title>Comparative genomics of the Campylobacter concisus group.</title>
        <authorList>
            <person name="Miller W.G."/>
            <person name="Yee E."/>
            <person name="Chapman M.H."/>
            <person name="Huynh S."/>
            <person name="Bono J.L."/>
            <person name="On S.L.W."/>
            <person name="StLeger J."/>
            <person name="Foster G."/>
            <person name="Parker C.T."/>
        </authorList>
    </citation>
    <scope>NUCLEOTIDE SEQUENCE [LARGE SCALE GENOMIC DNA]</scope>
    <source>
        <strain evidence="2 3">CCUG 21559</strain>
    </source>
</reference>